<proteinExistence type="predicted"/>
<dbReference type="Proteomes" id="UP000178798">
    <property type="component" value="Unassembled WGS sequence"/>
</dbReference>
<dbReference type="SUPFAM" id="SSF143430">
    <property type="entry name" value="TTP0101/SSO1404-like"/>
    <property type="match status" value="1"/>
</dbReference>
<dbReference type="InterPro" id="IPR036388">
    <property type="entry name" value="WH-like_DNA-bd_sf"/>
</dbReference>
<sequence>MKGETTLKVLEIIKDGTIGMFDAMAVFLSVPYGSSLRKFEYELSKIQNKRLKDQQNKIIDKKVRQRFYSMIHRLEKDGLIEKEQNKEGAFFKMTADGKKRLKFLRERKSSAMPKAHYQASENNNFVIITFDIPESERRKRDWLRLALKNMKFKFIQKSVWIGKVKIPKEFLDDLREFKLVNFVEIFEINKKGTLQQVI</sequence>
<dbReference type="STRING" id="1802556.A2999_01920"/>
<dbReference type="Gene3D" id="1.10.10.10">
    <property type="entry name" value="Winged helix-like DNA-binding domain superfamily/Winged helix DNA-binding domain"/>
    <property type="match status" value="1"/>
</dbReference>
<dbReference type="InterPro" id="IPR036390">
    <property type="entry name" value="WH_DNA-bd_sf"/>
</dbReference>
<gene>
    <name evidence="2" type="ORF">A2999_01920</name>
</gene>
<feature type="domain" description="Transcriptional repressor PaaX-like central Cas2-like" evidence="1">
    <location>
        <begin position="124"/>
        <end position="193"/>
    </location>
</feature>
<evidence type="ECO:0000313" key="3">
    <source>
        <dbReference type="Proteomes" id="UP000178798"/>
    </source>
</evidence>
<protein>
    <recommendedName>
        <fullName evidence="1">Transcriptional repressor PaaX-like central Cas2-like domain-containing protein</fullName>
    </recommendedName>
</protein>
<dbReference type="AlphaFoldDB" id="A0A1F8DSA1"/>
<comment type="caution">
    <text evidence="2">The sequence shown here is derived from an EMBL/GenBank/DDBJ whole genome shotgun (WGS) entry which is preliminary data.</text>
</comment>
<organism evidence="2 3">
    <name type="scientific">Candidatus Wolfebacteria bacterium RIFCSPLOWO2_01_FULL_38_11</name>
    <dbReference type="NCBI Taxonomy" id="1802556"/>
    <lineage>
        <taxon>Bacteria</taxon>
        <taxon>Candidatus Wolfeibacteriota</taxon>
    </lineage>
</organism>
<dbReference type="Pfam" id="PF20803">
    <property type="entry name" value="PaaX_M"/>
    <property type="match status" value="1"/>
</dbReference>
<name>A0A1F8DSA1_9BACT</name>
<reference evidence="2 3" key="1">
    <citation type="journal article" date="2016" name="Nat. Commun.">
        <title>Thousands of microbial genomes shed light on interconnected biogeochemical processes in an aquifer system.</title>
        <authorList>
            <person name="Anantharaman K."/>
            <person name="Brown C.T."/>
            <person name="Hug L.A."/>
            <person name="Sharon I."/>
            <person name="Castelle C.J."/>
            <person name="Probst A.J."/>
            <person name="Thomas B.C."/>
            <person name="Singh A."/>
            <person name="Wilkins M.J."/>
            <person name="Karaoz U."/>
            <person name="Brodie E.L."/>
            <person name="Williams K.H."/>
            <person name="Hubbard S.S."/>
            <person name="Banfield J.F."/>
        </authorList>
    </citation>
    <scope>NUCLEOTIDE SEQUENCE [LARGE SCALE GENOMIC DNA]</scope>
</reference>
<dbReference type="SUPFAM" id="SSF46785">
    <property type="entry name" value="Winged helix' DNA-binding domain"/>
    <property type="match status" value="1"/>
</dbReference>
<accession>A0A1F8DSA1</accession>
<dbReference type="InterPro" id="IPR048846">
    <property type="entry name" value="PaaX-like_central"/>
</dbReference>
<evidence type="ECO:0000259" key="1">
    <source>
        <dbReference type="Pfam" id="PF20803"/>
    </source>
</evidence>
<evidence type="ECO:0000313" key="2">
    <source>
        <dbReference type="EMBL" id="OGM91513.1"/>
    </source>
</evidence>
<dbReference type="EMBL" id="MGIQ01000007">
    <property type="protein sequence ID" value="OGM91513.1"/>
    <property type="molecule type" value="Genomic_DNA"/>
</dbReference>